<proteinExistence type="predicted"/>
<sequence length="372" mass="41431">MTYCTNIHPGDSWADVLRNLEGHALEVKRAVSPDQRFPLGLRISAQAAAELNADALRRFTEWCGEHDCYVLTLNGFPYGAFHGRAVKQAVYEPDWRDARRVAYTTRLADILAAWTPSGQPTSISTVPVAFREGFADADWPLVKEHLLTALTHFARLHDRGGPLVRLAIEPEPCCAIETMDDALDFFERMRFPESLAEHIGLCFDCCHQAVEFETPAGCLTLLEQAGVRIAKVQVSSALRARGSAAAHLLAFDEPTYLHQAIVLKKNGELERLADLPDLARWLESSSQRGETPEECRVHFHVPVFLREIGAIGTTRFFLEDLLPRLPADTPLEVETYSFGVLPASLRLASLSASIARELAWVRETLDAAHSRH</sequence>
<keyword evidence="1" id="KW-0413">Isomerase</keyword>
<dbReference type="AlphaFoldDB" id="A0A3D8JZA1"/>
<comment type="caution">
    <text evidence="1">The sequence shown here is derived from an EMBL/GenBank/DDBJ whole genome shotgun (WGS) entry which is preliminary data.</text>
</comment>
<name>A0A3D8JZA1_9BURK</name>
<gene>
    <name evidence="1" type="ORF">DWV00_15895</name>
</gene>
<dbReference type="GO" id="GO:0016853">
    <property type="term" value="F:isomerase activity"/>
    <property type="evidence" value="ECO:0007669"/>
    <property type="project" value="UniProtKB-KW"/>
</dbReference>
<dbReference type="OrthoDB" id="9785907at2"/>
<evidence type="ECO:0000313" key="1">
    <source>
        <dbReference type="EMBL" id="RDU98142.1"/>
    </source>
</evidence>
<organism evidence="1 2">
    <name type="scientific">Trinickia dinghuensis</name>
    <dbReference type="NCBI Taxonomy" id="2291023"/>
    <lineage>
        <taxon>Bacteria</taxon>
        <taxon>Pseudomonadati</taxon>
        <taxon>Pseudomonadota</taxon>
        <taxon>Betaproteobacteria</taxon>
        <taxon>Burkholderiales</taxon>
        <taxon>Burkholderiaceae</taxon>
        <taxon>Trinickia</taxon>
    </lineage>
</organism>
<evidence type="ECO:0000313" key="2">
    <source>
        <dbReference type="Proteomes" id="UP000256838"/>
    </source>
</evidence>
<dbReference type="InterPro" id="IPR036237">
    <property type="entry name" value="Xyl_isomerase-like_sf"/>
</dbReference>
<accession>A0A3D8JZA1</accession>
<keyword evidence="2" id="KW-1185">Reference proteome</keyword>
<dbReference type="SUPFAM" id="SSF51658">
    <property type="entry name" value="Xylose isomerase-like"/>
    <property type="match status" value="1"/>
</dbReference>
<protein>
    <submittedName>
        <fullName evidence="1">Xylose isomerase</fullName>
    </submittedName>
</protein>
<dbReference type="Proteomes" id="UP000256838">
    <property type="component" value="Unassembled WGS sequence"/>
</dbReference>
<dbReference type="Gene3D" id="3.20.20.150">
    <property type="entry name" value="Divalent-metal-dependent TIM barrel enzymes"/>
    <property type="match status" value="1"/>
</dbReference>
<dbReference type="EMBL" id="QRGA01000008">
    <property type="protein sequence ID" value="RDU98142.1"/>
    <property type="molecule type" value="Genomic_DNA"/>
</dbReference>
<reference evidence="1 2" key="1">
    <citation type="submission" date="2018-08" db="EMBL/GenBank/DDBJ databases">
        <title>Paraburkholderia sp. DHOM06 isolated from forest soil.</title>
        <authorList>
            <person name="Gao Z.-H."/>
            <person name="Qiu L.-H."/>
        </authorList>
    </citation>
    <scope>NUCLEOTIDE SEQUENCE [LARGE SCALE GENOMIC DNA]</scope>
    <source>
        <strain evidence="1 2">DHOM06</strain>
    </source>
</reference>
<dbReference type="NCBIfam" id="NF035939">
    <property type="entry name" value="TIM_EboE"/>
    <property type="match status" value="1"/>
</dbReference>